<dbReference type="GeneID" id="31363357"/>
<evidence type="ECO:0000313" key="2">
    <source>
        <dbReference type="Proteomes" id="UP000001396"/>
    </source>
</evidence>
<evidence type="ECO:0000313" key="1">
    <source>
        <dbReference type="EMBL" id="EFA79458.1"/>
    </source>
</evidence>
<accession>D3BH74</accession>
<dbReference type="Proteomes" id="UP000001396">
    <property type="component" value="Unassembled WGS sequence"/>
</dbReference>
<organism evidence="1 2">
    <name type="scientific">Heterostelium pallidum (strain ATCC 26659 / Pp 5 / PN500)</name>
    <name type="common">Cellular slime mold</name>
    <name type="synonym">Polysphondylium pallidum</name>
    <dbReference type="NCBI Taxonomy" id="670386"/>
    <lineage>
        <taxon>Eukaryota</taxon>
        <taxon>Amoebozoa</taxon>
        <taxon>Evosea</taxon>
        <taxon>Eumycetozoa</taxon>
        <taxon>Dictyostelia</taxon>
        <taxon>Acytosteliales</taxon>
        <taxon>Acytosteliaceae</taxon>
        <taxon>Heterostelium</taxon>
    </lineage>
</organism>
<protein>
    <submittedName>
        <fullName evidence="1">Activator of Hsp90 ATPase 1 family protein</fullName>
    </submittedName>
</protein>
<dbReference type="AlphaFoldDB" id="D3BH74"/>
<dbReference type="OMA" id="HCSMKWA"/>
<sequence>MISQTININHRIGIKSDISNVYEALSTIKGLSGWWTEEVSGDSNVGGKINFFFRSLTGELQGQMVMEVTKSIANQAVHWRCLEGPQEWIGTDFQFNLTQQGEHTIVLFANLNWREYVEFTSHCSMKWATFLLSLRSLVEEGKGRPAPNDIKIDNWN</sequence>
<dbReference type="InParanoid" id="D3BH74"/>
<comment type="caution">
    <text evidence="1">The sequence shown here is derived from an EMBL/GenBank/DDBJ whole genome shotgun (WGS) entry which is preliminary data.</text>
</comment>
<name>D3BH74_HETP5</name>
<dbReference type="InterPro" id="IPR023393">
    <property type="entry name" value="START-like_dom_sf"/>
</dbReference>
<keyword evidence="2" id="KW-1185">Reference proteome</keyword>
<proteinExistence type="predicted"/>
<reference evidence="1 2" key="1">
    <citation type="journal article" date="2011" name="Genome Res.">
        <title>Phylogeny-wide analysis of social amoeba genomes highlights ancient origins for complex intercellular communication.</title>
        <authorList>
            <person name="Heidel A.J."/>
            <person name="Lawal H.M."/>
            <person name="Felder M."/>
            <person name="Schilde C."/>
            <person name="Helps N.R."/>
            <person name="Tunggal B."/>
            <person name="Rivero F."/>
            <person name="John U."/>
            <person name="Schleicher M."/>
            <person name="Eichinger L."/>
            <person name="Platzer M."/>
            <person name="Noegel A.A."/>
            <person name="Schaap P."/>
            <person name="Gloeckner G."/>
        </authorList>
    </citation>
    <scope>NUCLEOTIDE SEQUENCE [LARGE SCALE GENOMIC DNA]</scope>
    <source>
        <strain evidence="2">ATCC 26659 / Pp 5 / PN500</strain>
    </source>
</reference>
<dbReference type="CDD" id="cd07814">
    <property type="entry name" value="SRPBCC_CalC_Aha1-like"/>
    <property type="match status" value="1"/>
</dbReference>
<dbReference type="RefSeq" id="XP_020431579.1">
    <property type="nucleotide sequence ID" value="XM_020578710.1"/>
</dbReference>
<dbReference type="SUPFAM" id="SSF55961">
    <property type="entry name" value="Bet v1-like"/>
    <property type="match status" value="1"/>
</dbReference>
<dbReference type="Gene3D" id="3.30.530.20">
    <property type="match status" value="1"/>
</dbReference>
<gene>
    <name evidence="1" type="ORF">PPL_07876</name>
</gene>
<dbReference type="EMBL" id="ADBJ01000035">
    <property type="protein sequence ID" value="EFA79458.1"/>
    <property type="molecule type" value="Genomic_DNA"/>
</dbReference>